<keyword evidence="5 6" id="KW-0472">Membrane</keyword>
<dbReference type="Pfam" id="PF03647">
    <property type="entry name" value="Tmemb_14"/>
    <property type="match status" value="1"/>
</dbReference>
<proteinExistence type="inferred from homology"/>
<comment type="similarity">
    <text evidence="2">Belongs to the TMEM14 family.</text>
</comment>
<feature type="transmembrane region" description="Helical" evidence="6">
    <location>
        <begin position="31"/>
        <end position="49"/>
    </location>
</feature>
<organism evidence="7 8">
    <name type="scientific">Rhodosorus marinus</name>
    <dbReference type="NCBI Taxonomy" id="101924"/>
    <lineage>
        <taxon>Eukaryota</taxon>
        <taxon>Rhodophyta</taxon>
        <taxon>Stylonematophyceae</taxon>
        <taxon>Stylonematales</taxon>
        <taxon>Stylonemataceae</taxon>
        <taxon>Rhodosorus</taxon>
    </lineage>
</organism>
<feature type="transmembrane region" description="Helical" evidence="6">
    <location>
        <begin position="55"/>
        <end position="73"/>
    </location>
</feature>
<evidence type="ECO:0000313" key="7">
    <source>
        <dbReference type="EMBL" id="KAJ8908843.1"/>
    </source>
</evidence>
<dbReference type="InterPro" id="IPR044890">
    <property type="entry name" value="TMEM14_sf"/>
</dbReference>
<gene>
    <name evidence="7" type="ORF">NDN08_005547</name>
</gene>
<evidence type="ECO:0000256" key="4">
    <source>
        <dbReference type="ARBA" id="ARBA00022989"/>
    </source>
</evidence>
<protein>
    <recommendedName>
        <fullName evidence="9">Transmembrane protein 14C</fullName>
    </recommendedName>
</protein>
<reference evidence="7 8" key="1">
    <citation type="journal article" date="2023" name="Nat. Commun.">
        <title>Origin of minicircular mitochondrial genomes in red algae.</title>
        <authorList>
            <person name="Lee Y."/>
            <person name="Cho C.H."/>
            <person name="Lee Y.M."/>
            <person name="Park S.I."/>
            <person name="Yang J.H."/>
            <person name="West J.A."/>
            <person name="Bhattacharya D."/>
            <person name="Yoon H.S."/>
        </authorList>
    </citation>
    <scope>NUCLEOTIDE SEQUENCE [LARGE SCALE GENOMIC DNA]</scope>
    <source>
        <strain evidence="7 8">CCMP1338</strain>
        <tissue evidence="7">Whole cell</tissue>
    </source>
</reference>
<evidence type="ECO:0000256" key="1">
    <source>
        <dbReference type="ARBA" id="ARBA00004370"/>
    </source>
</evidence>
<dbReference type="AlphaFoldDB" id="A0AAV8V4J1"/>
<dbReference type="Proteomes" id="UP001157974">
    <property type="component" value="Unassembled WGS sequence"/>
</dbReference>
<dbReference type="Gene3D" id="1.10.10.1740">
    <property type="entry name" value="Transmembrane protein 14-like"/>
    <property type="match status" value="1"/>
</dbReference>
<name>A0AAV8V4J1_9RHOD</name>
<evidence type="ECO:0000256" key="5">
    <source>
        <dbReference type="ARBA" id="ARBA00023136"/>
    </source>
</evidence>
<keyword evidence="3 6" id="KW-0812">Transmembrane</keyword>
<evidence type="ECO:0000256" key="3">
    <source>
        <dbReference type="ARBA" id="ARBA00022692"/>
    </source>
</evidence>
<comment type="caution">
    <text evidence="7">The sequence shown here is derived from an EMBL/GenBank/DDBJ whole genome shotgun (WGS) entry which is preliminary data.</text>
</comment>
<dbReference type="GO" id="GO:0016020">
    <property type="term" value="C:membrane"/>
    <property type="evidence" value="ECO:0007669"/>
    <property type="project" value="UniProtKB-SubCell"/>
</dbReference>
<sequence>MGGEGHIANTMGAITILGGCIAYARKRSIPSLAGSLPIGLGFLASAYAINNGHEYEGHLGAFGCSCVLIAAMAPRAARAGRITPGAIISFIALGAAAYEGEKAKQWAP</sequence>
<dbReference type="InterPro" id="IPR005349">
    <property type="entry name" value="TMEM14"/>
</dbReference>
<evidence type="ECO:0008006" key="9">
    <source>
        <dbReference type="Google" id="ProtNLM"/>
    </source>
</evidence>
<feature type="transmembrane region" description="Helical" evidence="6">
    <location>
        <begin position="6"/>
        <end position="24"/>
    </location>
</feature>
<dbReference type="EMBL" id="JAMWBK010000001">
    <property type="protein sequence ID" value="KAJ8908843.1"/>
    <property type="molecule type" value="Genomic_DNA"/>
</dbReference>
<evidence type="ECO:0000256" key="6">
    <source>
        <dbReference type="SAM" id="Phobius"/>
    </source>
</evidence>
<accession>A0AAV8V4J1</accession>
<keyword evidence="4 6" id="KW-1133">Transmembrane helix</keyword>
<evidence type="ECO:0000256" key="2">
    <source>
        <dbReference type="ARBA" id="ARBA00007590"/>
    </source>
</evidence>
<comment type="subcellular location">
    <subcellularLocation>
        <location evidence="1">Membrane</location>
    </subcellularLocation>
</comment>
<evidence type="ECO:0000313" key="8">
    <source>
        <dbReference type="Proteomes" id="UP001157974"/>
    </source>
</evidence>
<keyword evidence="8" id="KW-1185">Reference proteome</keyword>